<evidence type="ECO:0000256" key="3">
    <source>
        <dbReference type="ARBA" id="ARBA00023082"/>
    </source>
</evidence>
<dbReference type="Pfam" id="PF04542">
    <property type="entry name" value="Sigma70_r2"/>
    <property type="match status" value="1"/>
</dbReference>
<dbReference type="CDD" id="cd06171">
    <property type="entry name" value="Sigma70_r4"/>
    <property type="match status" value="1"/>
</dbReference>
<dbReference type="GO" id="GO:0016987">
    <property type="term" value="F:sigma factor activity"/>
    <property type="evidence" value="ECO:0007669"/>
    <property type="project" value="UniProtKB-KW"/>
</dbReference>
<dbReference type="Pfam" id="PF08281">
    <property type="entry name" value="Sigma70_r4_2"/>
    <property type="match status" value="1"/>
</dbReference>
<keyword evidence="4 6" id="KW-0238">DNA-binding</keyword>
<evidence type="ECO:0000256" key="6">
    <source>
        <dbReference type="RuleBase" id="RU000716"/>
    </source>
</evidence>
<dbReference type="GO" id="GO:0003677">
    <property type="term" value="F:DNA binding"/>
    <property type="evidence" value="ECO:0007669"/>
    <property type="project" value="UniProtKB-KW"/>
</dbReference>
<evidence type="ECO:0000259" key="7">
    <source>
        <dbReference type="Pfam" id="PF04542"/>
    </source>
</evidence>
<evidence type="ECO:0000256" key="5">
    <source>
        <dbReference type="ARBA" id="ARBA00023163"/>
    </source>
</evidence>
<dbReference type="STRING" id="1802555.A2755_00345"/>
<keyword evidence="3 6" id="KW-0731">Sigma factor</keyword>
<dbReference type="InterPro" id="IPR013325">
    <property type="entry name" value="RNA_pol_sigma_r2"/>
</dbReference>
<feature type="domain" description="RNA polymerase sigma-70 region 2" evidence="7">
    <location>
        <begin position="23"/>
        <end position="91"/>
    </location>
</feature>
<evidence type="ECO:0000259" key="8">
    <source>
        <dbReference type="Pfam" id="PF08281"/>
    </source>
</evidence>
<dbReference type="InterPro" id="IPR000838">
    <property type="entry name" value="RNA_pol_sigma70_ECF_CS"/>
</dbReference>
<accession>A0A1F8DVL1</accession>
<keyword evidence="2 6" id="KW-0805">Transcription regulation</keyword>
<dbReference type="Gene3D" id="1.10.10.10">
    <property type="entry name" value="Winged helix-like DNA-binding domain superfamily/Winged helix DNA-binding domain"/>
    <property type="match status" value="1"/>
</dbReference>
<dbReference type="InterPro" id="IPR036388">
    <property type="entry name" value="WH-like_DNA-bd_sf"/>
</dbReference>
<dbReference type="Proteomes" id="UP000177029">
    <property type="component" value="Unassembled WGS sequence"/>
</dbReference>
<dbReference type="InterPro" id="IPR013249">
    <property type="entry name" value="RNA_pol_sigma70_r4_t2"/>
</dbReference>
<feature type="domain" description="RNA polymerase sigma factor 70 region 4 type 2" evidence="8">
    <location>
        <begin position="123"/>
        <end position="174"/>
    </location>
</feature>
<dbReference type="AlphaFoldDB" id="A0A1F8DVL1"/>
<dbReference type="GO" id="GO:0006352">
    <property type="term" value="P:DNA-templated transcription initiation"/>
    <property type="evidence" value="ECO:0007669"/>
    <property type="project" value="InterPro"/>
</dbReference>
<dbReference type="InterPro" id="IPR014284">
    <property type="entry name" value="RNA_pol_sigma-70_dom"/>
</dbReference>
<dbReference type="InterPro" id="IPR007627">
    <property type="entry name" value="RNA_pol_sigma70_r2"/>
</dbReference>
<dbReference type="SUPFAM" id="SSF88946">
    <property type="entry name" value="Sigma2 domain of RNA polymerase sigma factors"/>
    <property type="match status" value="1"/>
</dbReference>
<keyword evidence="5 6" id="KW-0804">Transcription</keyword>
<dbReference type="PANTHER" id="PTHR43133">
    <property type="entry name" value="RNA POLYMERASE ECF-TYPE SIGMA FACTO"/>
    <property type="match status" value="1"/>
</dbReference>
<dbReference type="EMBL" id="MGIP01000001">
    <property type="protein sequence ID" value="OGM92532.1"/>
    <property type="molecule type" value="Genomic_DNA"/>
</dbReference>
<proteinExistence type="inferred from homology"/>
<gene>
    <name evidence="9" type="ORF">A2755_00345</name>
</gene>
<evidence type="ECO:0000313" key="9">
    <source>
        <dbReference type="EMBL" id="OGM92532.1"/>
    </source>
</evidence>
<evidence type="ECO:0000256" key="1">
    <source>
        <dbReference type="ARBA" id="ARBA00010641"/>
    </source>
</evidence>
<dbReference type="PANTHER" id="PTHR43133:SF51">
    <property type="entry name" value="RNA POLYMERASE SIGMA FACTOR"/>
    <property type="match status" value="1"/>
</dbReference>
<organism evidence="9 10">
    <name type="scientific">Candidatus Wolfebacteria bacterium RIFCSPHIGHO2_01_FULL_48_22</name>
    <dbReference type="NCBI Taxonomy" id="1802555"/>
    <lineage>
        <taxon>Bacteria</taxon>
        <taxon>Candidatus Wolfeibacteriota</taxon>
    </lineage>
</organism>
<comment type="similarity">
    <text evidence="1 6">Belongs to the sigma-70 factor family. ECF subfamily.</text>
</comment>
<sequence>MELTDEEIIKKIKTGETKLFSVIVERYEQKMRRYALKFLHKSPDDVDDLVQDVFVKTYTNIHSFDDTKKFSSWLYRIAHNAFLNHIRSAKREMFRMHFDTALPFLYSTDNPETSFELKKLSTDLDASLEHLDQKYREIIVLRFYEGLSYEEIADVLRVPPSTVGVRLSRALKQIKKFVI</sequence>
<protein>
    <recommendedName>
        <fullName evidence="6">RNA polymerase sigma factor</fullName>
    </recommendedName>
</protein>
<dbReference type="PROSITE" id="PS01063">
    <property type="entry name" value="SIGMA70_ECF"/>
    <property type="match status" value="1"/>
</dbReference>
<evidence type="ECO:0000256" key="4">
    <source>
        <dbReference type="ARBA" id="ARBA00023125"/>
    </source>
</evidence>
<evidence type="ECO:0000313" key="10">
    <source>
        <dbReference type="Proteomes" id="UP000177029"/>
    </source>
</evidence>
<dbReference type="Gene3D" id="1.10.1740.10">
    <property type="match status" value="1"/>
</dbReference>
<dbReference type="InterPro" id="IPR039425">
    <property type="entry name" value="RNA_pol_sigma-70-like"/>
</dbReference>
<dbReference type="InterPro" id="IPR013324">
    <property type="entry name" value="RNA_pol_sigma_r3/r4-like"/>
</dbReference>
<evidence type="ECO:0000256" key="2">
    <source>
        <dbReference type="ARBA" id="ARBA00023015"/>
    </source>
</evidence>
<dbReference type="SUPFAM" id="SSF88659">
    <property type="entry name" value="Sigma3 and sigma4 domains of RNA polymerase sigma factors"/>
    <property type="match status" value="1"/>
</dbReference>
<dbReference type="NCBIfam" id="TIGR02937">
    <property type="entry name" value="sigma70-ECF"/>
    <property type="match status" value="1"/>
</dbReference>
<reference evidence="9 10" key="1">
    <citation type="journal article" date="2016" name="Nat. Commun.">
        <title>Thousands of microbial genomes shed light on interconnected biogeochemical processes in an aquifer system.</title>
        <authorList>
            <person name="Anantharaman K."/>
            <person name="Brown C.T."/>
            <person name="Hug L.A."/>
            <person name="Sharon I."/>
            <person name="Castelle C.J."/>
            <person name="Probst A.J."/>
            <person name="Thomas B.C."/>
            <person name="Singh A."/>
            <person name="Wilkins M.J."/>
            <person name="Karaoz U."/>
            <person name="Brodie E.L."/>
            <person name="Williams K.H."/>
            <person name="Hubbard S.S."/>
            <person name="Banfield J.F."/>
        </authorList>
    </citation>
    <scope>NUCLEOTIDE SEQUENCE [LARGE SCALE GENOMIC DNA]</scope>
</reference>
<name>A0A1F8DVL1_9BACT</name>
<comment type="caution">
    <text evidence="9">The sequence shown here is derived from an EMBL/GenBank/DDBJ whole genome shotgun (WGS) entry which is preliminary data.</text>
</comment>